<dbReference type="EMBL" id="JACTNZ010000013">
    <property type="protein sequence ID" value="KAG5516676.1"/>
    <property type="molecule type" value="Genomic_DNA"/>
</dbReference>
<gene>
    <name evidence="1" type="ORF">RHGRI_037425</name>
</gene>
<sequence length="86" mass="9464">MFNAGKISVSDLQSVLKALIFDAVAGTSSADLTDAVSKIDKDGDGAIELHGFTDFHRRERNPQPILKEREYTLQAATVLDSSLHRY</sequence>
<protein>
    <recommendedName>
        <fullName evidence="3">EF-hand domain-containing protein</fullName>
    </recommendedName>
</protein>
<dbReference type="Gene3D" id="1.10.238.10">
    <property type="entry name" value="EF-hand"/>
    <property type="match status" value="1"/>
</dbReference>
<dbReference type="Proteomes" id="UP000823749">
    <property type="component" value="Chromosome 13"/>
</dbReference>
<comment type="caution">
    <text evidence="1">The sequence shown here is derived from an EMBL/GenBank/DDBJ whole genome shotgun (WGS) entry which is preliminary data.</text>
</comment>
<accession>A0AAV6HVL3</accession>
<evidence type="ECO:0008006" key="3">
    <source>
        <dbReference type="Google" id="ProtNLM"/>
    </source>
</evidence>
<dbReference type="InterPro" id="IPR011992">
    <property type="entry name" value="EF-hand-dom_pair"/>
</dbReference>
<organism evidence="1 2">
    <name type="scientific">Rhododendron griersonianum</name>
    <dbReference type="NCBI Taxonomy" id="479676"/>
    <lineage>
        <taxon>Eukaryota</taxon>
        <taxon>Viridiplantae</taxon>
        <taxon>Streptophyta</taxon>
        <taxon>Embryophyta</taxon>
        <taxon>Tracheophyta</taxon>
        <taxon>Spermatophyta</taxon>
        <taxon>Magnoliopsida</taxon>
        <taxon>eudicotyledons</taxon>
        <taxon>Gunneridae</taxon>
        <taxon>Pentapetalae</taxon>
        <taxon>asterids</taxon>
        <taxon>Ericales</taxon>
        <taxon>Ericaceae</taxon>
        <taxon>Ericoideae</taxon>
        <taxon>Rhodoreae</taxon>
        <taxon>Rhododendron</taxon>
    </lineage>
</organism>
<name>A0AAV6HVL3_9ERIC</name>
<keyword evidence="2" id="KW-1185">Reference proteome</keyword>
<evidence type="ECO:0000313" key="1">
    <source>
        <dbReference type="EMBL" id="KAG5516676.1"/>
    </source>
</evidence>
<dbReference type="SUPFAM" id="SSF47473">
    <property type="entry name" value="EF-hand"/>
    <property type="match status" value="1"/>
</dbReference>
<reference evidence="1 2" key="1">
    <citation type="submission" date="2020-08" db="EMBL/GenBank/DDBJ databases">
        <title>Plant Genome Project.</title>
        <authorList>
            <person name="Zhang R.-G."/>
        </authorList>
    </citation>
    <scope>NUCLEOTIDE SEQUENCE [LARGE SCALE GENOMIC DNA]</scope>
    <source>
        <strain evidence="1">WSP0</strain>
        <tissue evidence="1">Leaf</tissue>
    </source>
</reference>
<proteinExistence type="predicted"/>
<evidence type="ECO:0000313" key="2">
    <source>
        <dbReference type="Proteomes" id="UP000823749"/>
    </source>
</evidence>
<dbReference type="AlphaFoldDB" id="A0AAV6HVL3"/>